<dbReference type="EC" id="3.5.4.25" evidence="19"/>
<evidence type="ECO:0000256" key="8">
    <source>
        <dbReference type="ARBA" id="ARBA00022723"/>
    </source>
</evidence>
<comment type="pathway">
    <text evidence="5 19">Cofactor biosynthesis; riboflavin biosynthesis; 2-hydroxy-3-oxobutyl phosphate from D-ribulose 5-phosphate: step 1/1.</text>
</comment>
<dbReference type="NCBIfam" id="NF006803">
    <property type="entry name" value="PRK09311.1"/>
    <property type="match status" value="1"/>
</dbReference>
<comment type="pathway">
    <text evidence="4 19">Cofactor biosynthesis; riboflavin biosynthesis; 5-amino-6-(D-ribitylamino)uracil from GTP: step 1/4.</text>
</comment>
<feature type="binding site" evidence="19">
    <location>
        <begin position="297"/>
        <end position="299"/>
    </location>
    <ligand>
        <name>GTP</name>
        <dbReference type="ChEBI" id="CHEBI:37565"/>
    </ligand>
</feature>
<evidence type="ECO:0000256" key="18">
    <source>
        <dbReference type="ARBA" id="ARBA00049295"/>
    </source>
</evidence>
<evidence type="ECO:0000256" key="5">
    <source>
        <dbReference type="ARBA" id="ARBA00004904"/>
    </source>
</evidence>
<dbReference type="Proteomes" id="UP000319353">
    <property type="component" value="Unassembled WGS sequence"/>
</dbReference>
<dbReference type="AlphaFoldDB" id="A0A537LCP6"/>
<dbReference type="Gene3D" id="3.40.50.10990">
    <property type="entry name" value="GTP cyclohydrolase II"/>
    <property type="match status" value="1"/>
</dbReference>
<feature type="binding site" evidence="19">
    <location>
        <position position="354"/>
    </location>
    <ligand>
        <name>GTP</name>
        <dbReference type="ChEBI" id="CHEBI:37565"/>
    </ligand>
</feature>
<evidence type="ECO:0000256" key="9">
    <source>
        <dbReference type="ARBA" id="ARBA00022741"/>
    </source>
</evidence>
<dbReference type="EC" id="4.1.99.12" evidence="19"/>
<reference evidence="21 22" key="1">
    <citation type="journal article" date="2019" name="Nat. Microbiol.">
        <title>Mediterranean grassland soil C-N compound turnover is dependent on rainfall and depth, and is mediated by genomically divergent microorganisms.</title>
        <authorList>
            <person name="Diamond S."/>
            <person name="Andeer P.F."/>
            <person name="Li Z."/>
            <person name="Crits-Christoph A."/>
            <person name="Burstein D."/>
            <person name="Anantharaman K."/>
            <person name="Lane K.R."/>
            <person name="Thomas B.C."/>
            <person name="Pan C."/>
            <person name="Northen T.R."/>
            <person name="Banfield J.F."/>
        </authorList>
    </citation>
    <scope>NUCLEOTIDE SEQUENCE [LARGE SCALE GENOMIC DNA]</scope>
    <source>
        <strain evidence="21">NP_4</strain>
    </source>
</reference>
<keyword evidence="10 19" id="KW-0378">Hydrolase</keyword>
<dbReference type="NCBIfam" id="TIGR00505">
    <property type="entry name" value="ribA"/>
    <property type="match status" value="1"/>
</dbReference>
<dbReference type="EMBL" id="VBAL01000023">
    <property type="protein sequence ID" value="TMJ05761.1"/>
    <property type="molecule type" value="Genomic_DNA"/>
</dbReference>
<dbReference type="HAMAP" id="MF_01283">
    <property type="entry name" value="RibBA"/>
    <property type="match status" value="1"/>
</dbReference>
<feature type="domain" description="GTP cyclohydrolase II" evidence="20">
    <location>
        <begin position="212"/>
        <end position="375"/>
    </location>
</feature>
<dbReference type="GO" id="GO:0005829">
    <property type="term" value="C:cytosol"/>
    <property type="evidence" value="ECO:0007669"/>
    <property type="project" value="TreeGrafter"/>
</dbReference>
<feature type="binding site" evidence="19">
    <location>
        <position position="34"/>
    </location>
    <ligand>
        <name>D-ribulose 5-phosphate</name>
        <dbReference type="ChEBI" id="CHEBI:58121"/>
    </ligand>
</feature>
<dbReference type="PANTHER" id="PTHR21327:SF18">
    <property type="entry name" value="3,4-DIHYDROXY-2-BUTANONE 4-PHOSPHATE SYNTHASE"/>
    <property type="match status" value="1"/>
</dbReference>
<feature type="region of interest" description="GTP cyclohydrolase II" evidence="19">
    <location>
        <begin position="204"/>
        <end position="402"/>
    </location>
</feature>
<keyword evidence="8 19" id="KW-0479">Metal-binding</keyword>
<comment type="cofactor">
    <cofactor evidence="19">
        <name>Mg(2+)</name>
        <dbReference type="ChEBI" id="CHEBI:18420"/>
    </cofactor>
    <cofactor evidence="19">
        <name>Mn(2+)</name>
        <dbReference type="ChEBI" id="CHEBI:29035"/>
    </cofactor>
    <text evidence="19">Binds 2 divalent metal cations per subunit. Magnesium or manganese.</text>
</comment>
<evidence type="ECO:0000256" key="12">
    <source>
        <dbReference type="ARBA" id="ARBA00022842"/>
    </source>
</evidence>
<dbReference type="Pfam" id="PF00926">
    <property type="entry name" value="DHBP_synthase"/>
    <property type="match status" value="1"/>
</dbReference>
<evidence type="ECO:0000256" key="14">
    <source>
        <dbReference type="ARBA" id="ARBA00023211"/>
    </source>
</evidence>
<dbReference type="InterPro" id="IPR016299">
    <property type="entry name" value="Riboflavin_synth_RibBA"/>
</dbReference>
<dbReference type="Gene3D" id="3.90.870.10">
    <property type="entry name" value="DHBP synthase"/>
    <property type="match status" value="1"/>
</dbReference>
<evidence type="ECO:0000313" key="21">
    <source>
        <dbReference type="EMBL" id="TMJ05761.1"/>
    </source>
</evidence>
<feature type="binding site" evidence="19">
    <location>
        <begin position="29"/>
        <end position="30"/>
    </location>
    <ligand>
        <name>D-ribulose 5-phosphate</name>
        <dbReference type="ChEBI" id="CHEBI:58121"/>
    </ligand>
</feature>
<dbReference type="CDD" id="cd00641">
    <property type="entry name" value="GTP_cyclohydro2"/>
    <property type="match status" value="1"/>
</dbReference>
<dbReference type="HAMAP" id="MF_00180">
    <property type="entry name" value="RibB"/>
    <property type="match status" value="1"/>
</dbReference>
<evidence type="ECO:0000256" key="10">
    <source>
        <dbReference type="ARBA" id="ARBA00022801"/>
    </source>
</evidence>
<dbReference type="FunFam" id="3.90.870.10:FF:000001">
    <property type="entry name" value="Riboflavin biosynthesis protein RibBA"/>
    <property type="match status" value="1"/>
</dbReference>
<dbReference type="GO" id="GO:0005525">
    <property type="term" value="F:GTP binding"/>
    <property type="evidence" value="ECO:0007669"/>
    <property type="project" value="UniProtKB-KW"/>
</dbReference>
<feature type="active site" description="Nucleophile; for GTP cyclohydrolase activity" evidence="19">
    <location>
        <position position="333"/>
    </location>
</feature>
<comment type="catalytic activity">
    <reaction evidence="1 19">
        <text>D-ribulose 5-phosphate = (2S)-2-hydroxy-3-oxobutyl phosphate + formate + H(+)</text>
        <dbReference type="Rhea" id="RHEA:18457"/>
        <dbReference type="ChEBI" id="CHEBI:15378"/>
        <dbReference type="ChEBI" id="CHEBI:15740"/>
        <dbReference type="ChEBI" id="CHEBI:58121"/>
        <dbReference type="ChEBI" id="CHEBI:58830"/>
        <dbReference type="EC" id="4.1.99.12"/>
    </reaction>
</comment>
<feature type="binding site" evidence="19">
    <location>
        <position position="319"/>
    </location>
    <ligand>
        <name>GTP</name>
        <dbReference type="ChEBI" id="CHEBI:37565"/>
    </ligand>
</feature>
<evidence type="ECO:0000256" key="15">
    <source>
        <dbReference type="ARBA" id="ARBA00023239"/>
    </source>
</evidence>
<accession>A0A537LCP6</accession>
<gene>
    <name evidence="19" type="primary">ribBA</name>
    <name evidence="21" type="ORF">E6H01_02620</name>
</gene>
<sequence>MPAPFDTIEAALEEIHAGRMVIVVDDRSREDEGDLVMAAEKATPEAINFITRFGRGLVCIALAGPRLDALRLPLMVPENTSRHGTAFTVSVEVNDGTTTGISVHDRAATIRALTDPARTADSFLRPGHVFPLRARDGGVLRRPGHTEAALDLARLAGLQPAGVLCEILDRDGSAAKVPSLVRFSRRHRLKLISIADLVAYRLRHDRVVYRRTSARLPTRYGEFTLLAYTSDLDDETHLALLKGSWRADTPVLTRIHSECLTGEVLGSLRCDCGDQLTTALARVAEDGRGVIIYVRQEGRGIGLLNKIKAYSLQDEGKDTVEANELLGFPPDAREYSVAAQMLSDLCVRKVRLLTNNPSKPSALEDFGIEVVERVPLEVRPQSENIRYLQTKREKLGHLLTLE</sequence>
<feature type="binding site" evidence="19">
    <location>
        <begin position="254"/>
        <end position="258"/>
    </location>
    <ligand>
        <name>GTP</name>
        <dbReference type="ChEBI" id="CHEBI:37565"/>
    </ligand>
</feature>
<comment type="function">
    <text evidence="17 19">Catalyzes the conversion of GTP to 2,5-diamino-6-ribosylamino-4(3H)-pyrimidinone 5'-phosphate (DARP), formate and pyrophosphate.</text>
</comment>
<comment type="caution">
    <text evidence="21">The sequence shown here is derived from an EMBL/GenBank/DDBJ whole genome shotgun (WGS) entry which is preliminary data.</text>
</comment>
<dbReference type="GO" id="GO:0030145">
    <property type="term" value="F:manganese ion binding"/>
    <property type="evidence" value="ECO:0007669"/>
    <property type="project" value="UniProtKB-UniRule"/>
</dbReference>
<evidence type="ECO:0000256" key="7">
    <source>
        <dbReference type="ARBA" id="ARBA00022619"/>
    </source>
</evidence>
<keyword evidence="12 19" id="KW-0460">Magnesium</keyword>
<evidence type="ECO:0000256" key="4">
    <source>
        <dbReference type="ARBA" id="ARBA00004853"/>
    </source>
</evidence>
<feature type="binding site" evidence="19">
    <location>
        <position position="270"/>
    </location>
    <ligand>
        <name>Zn(2+)</name>
        <dbReference type="ChEBI" id="CHEBI:29105"/>
        <note>catalytic</note>
    </ligand>
</feature>
<evidence type="ECO:0000256" key="1">
    <source>
        <dbReference type="ARBA" id="ARBA00000141"/>
    </source>
</evidence>
<keyword evidence="14 19" id="KW-0464">Manganese</keyword>
<evidence type="ECO:0000313" key="22">
    <source>
        <dbReference type="Proteomes" id="UP000319353"/>
    </source>
</evidence>
<feature type="binding site" evidence="19">
    <location>
        <position position="145"/>
    </location>
    <ligand>
        <name>Mg(2+)</name>
        <dbReference type="ChEBI" id="CHEBI:18420"/>
        <label>2</label>
    </ligand>
</feature>
<dbReference type="FunFam" id="3.40.50.10990:FF:000001">
    <property type="entry name" value="Riboflavin biosynthesis protein RibBA"/>
    <property type="match status" value="1"/>
</dbReference>
<dbReference type="GO" id="GO:0003935">
    <property type="term" value="F:GTP cyclohydrolase II activity"/>
    <property type="evidence" value="ECO:0007669"/>
    <property type="project" value="UniProtKB-UniRule"/>
</dbReference>
<dbReference type="Pfam" id="PF00925">
    <property type="entry name" value="GTP_cyclohydro2"/>
    <property type="match status" value="1"/>
</dbReference>
<dbReference type="InterPro" id="IPR036144">
    <property type="entry name" value="RibA-like_sf"/>
</dbReference>
<dbReference type="GO" id="GO:0008686">
    <property type="term" value="F:3,4-dihydroxy-2-butanone-4-phosphate synthase activity"/>
    <property type="evidence" value="ECO:0007669"/>
    <property type="project" value="UniProtKB-UniRule"/>
</dbReference>
<dbReference type="HAMAP" id="MF_00179">
    <property type="entry name" value="RibA"/>
    <property type="match status" value="1"/>
</dbReference>
<dbReference type="GO" id="GO:0008270">
    <property type="term" value="F:zinc ion binding"/>
    <property type="evidence" value="ECO:0007669"/>
    <property type="project" value="UniProtKB-UniRule"/>
</dbReference>
<dbReference type="GO" id="GO:0009231">
    <property type="term" value="P:riboflavin biosynthetic process"/>
    <property type="evidence" value="ECO:0007669"/>
    <property type="project" value="UniProtKB-UniRule"/>
</dbReference>
<keyword evidence="11 19" id="KW-0862">Zinc</keyword>
<dbReference type="InterPro" id="IPR017945">
    <property type="entry name" value="DHBP_synth_RibB-like_a/b_dom"/>
</dbReference>
<evidence type="ECO:0000256" key="3">
    <source>
        <dbReference type="ARBA" id="ARBA00002284"/>
    </source>
</evidence>
<comment type="cofactor">
    <cofactor evidence="2">
        <name>Mn(2+)</name>
        <dbReference type="ChEBI" id="CHEBI:29035"/>
    </cofactor>
</comment>
<dbReference type="PANTHER" id="PTHR21327">
    <property type="entry name" value="GTP CYCLOHYDROLASE II-RELATED"/>
    <property type="match status" value="1"/>
</dbReference>
<feature type="binding site" evidence="19">
    <location>
        <position position="259"/>
    </location>
    <ligand>
        <name>Zn(2+)</name>
        <dbReference type="ChEBI" id="CHEBI:29105"/>
        <note>catalytic</note>
    </ligand>
</feature>
<comment type="function">
    <text evidence="3 19">Catalyzes the conversion of D-ribulose 5-phosphate to formate and 3,4-dihydroxy-2-butanone 4-phosphate.</text>
</comment>
<keyword evidence="16 19" id="KW-0511">Multifunctional enzyme</keyword>
<evidence type="ECO:0000256" key="16">
    <source>
        <dbReference type="ARBA" id="ARBA00023268"/>
    </source>
</evidence>
<evidence type="ECO:0000256" key="2">
    <source>
        <dbReference type="ARBA" id="ARBA00001936"/>
    </source>
</evidence>
<dbReference type="GO" id="GO:0000287">
    <property type="term" value="F:magnesium ion binding"/>
    <property type="evidence" value="ECO:0007669"/>
    <property type="project" value="UniProtKB-UniRule"/>
</dbReference>
<feature type="binding site" evidence="19">
    <location>
        <position position="275"/>
    </location>
    <ligand>
        <name>GTP</name>
        <dbReference type="ChEBI" id="CHEBI:37565"/>
    </ligand>
</feature>
<feature type="binding site" evidence="19">
    <location>
        <position position="359"/>
    </location>
    <ligand>
        <name>GTP</name>
        <dbReference type="ChEBI" id="CHEBI:37565"/>
    </ligand>
</feature>
<evidence type="ECO:0000256" key="17">
    <source>
        <dbReference type="ARBA" id="ARBA00043932"/>
    </source>
</evidence>
<name>A0A537LCP6_9BACT</name>
<comment type="similarity">
    <text evidence="6 19">In the N-terminal section; belongs to the DHBP synthase family.</text>
</comment>
<feature type="site" description="Essential for DHBP synthase activity" evidence="19">
    <location>
        <position position="166"/>
    </location>
</feature>
<dbReference type="SUPFAM" id="SSF142695">
    <property type="entry name" value="RibA-like"/>
    <property type="match status" value="1"/>
</dbReference>
<evidence type="ECO:0000256" key="11">
    <source>
        <dbReference type="ARBA" id="ARBA00022833"/>
    </source>
</evidence>
<dbReference type="InterPro" id="IPR000926">
    <property type="entry name" value="RibA"/>
</dbReference>
<dbReference type="NCBIfam" id="TIGR00506">
    <property type="entry name" value="ribB"/>
    <property type="match status" value="1"/>
</dbReference>
<dbReference type="UniPathway" id="UPA00275">
    <property type="reaction ID" value="UER00399"/>
</dbReference>
<evidence type="ECO:0000256" key="19">
    <source>
        <dbReference type="HAMAP-Rule" id="MF_01283"/>
    </source>
</evidence>
<keyword evidence="13 19" id="KW-0342">GTP-binding</keyword>
<dbReference type="InterPro" id="IPR000422">
    <property type="entry name" value="DHBP_synthase_RibB"/>
</dbReference>
<feature type="binding site" evidence="19">
    <location>
        <position position="166"/>
    </location>
    <ligand>
        <name>D-ribulose 5-phosphate</name>
        <dbReference type="ChEBI" id="CHEBI:58121"/>
    </ligand>
</feature>
<organism evidence="21 22">
    <name type="scientific">Candidatus Segetimicrobium genomatis</name>
    <dbReference type="NCBI Taxonomy" id="2569760"/>
    <lineage>
        <taxon>Bacteria</taxon>
        <taxon>Bacillati</taxon>
        <taxon>Candidatus Sysuimicrobiota</taxon>
        <taxon>Candidatus Sysuimicrobiia</taxon>
        <taxon>Candidatus Sysuimicrobiales</taxon>
        <taxon>Candidatus Segetimicrobiaceae</taxon>
        <taxon>Candidatus Segetimicrobium</taxon>
    </lineage>
</organism>
<comment type="cofactor">
    <cofactor evidence="19">
        <name>Zn(2+)</name>
        <dbReference type="ChEBI" id="CHEBI:29105"/>
    </cofactor>
    <text evidence="19">Binds 1 zinc ion per subunit.</text>
</comment>
<dbReference type="NCBIfam" id="NF001591">
    <property type="entry name" value="PRK00393.1"/>
    <property type="match status" value="1"/>
</dbReference>
<feature type="region of interest" description="DHBP synthase" evidence="19">
    <location>
        <begin position="1"/>
        <end position="203"/>
    </location>
</feature>
<feature type="active site" description="Proton acceptor; for GTP cyclohydrolase activity" evidence="19">
    <location>
        <position position="331"/>
    </location>
</feature>
<comment type="similarity">
    <text evidence="19">In the C-terminal section; belongs to the GTP cyclohydrolase II family.</text>
</comment>
<feature type="binding site" evidence="19">
    <location>
        <position position="272"/>
    </location>
    <ligand>
        <name>Zn(2+)</name>
        <dbReference type="ChEBI" id="CHEBI:29105"/>
        <note>catalytic</note>
    </ligand>
</feature>
<dbReference type="PIRSF" id="PIRSF001259">
    <property type="entry name" value="RibA"/>
    <property type="match status" value="1"/>
</dbReference>
<dbReference type="SUPFAM" id="SSF55821">
    <property type="entry name" value="YrdC/RibB"/>
    <property type="match status" value="1"/>
</dbReference>
<dbReference type="InterPro" id="IPR032677">
    <property type="entry name" value="GTP_cyclohydro_II"/>
</dbReference>
<feature type="binding site" evidence="19">
    <location>
        <position position="30"/>
    </location>
    <ligand>
        <name>Mg(2+)</name>
        <dbReference type="ChEBI" id="CHEBI:18420"/>
        <label>2</label>
    </ligand>
</feature>
<proteinExistence type="inferred from homology"/>
<evidence type="ECO:0000256" key="6">
    <source>
        <dbReference type="ARBA" id="ARBA00005520"/>
    </source>
</evidence>
<feature type="binding site" evidence="19">
    <location>
        <begin position="142"/>
        <end position="146"/>
    </location>
    <ligand>
        <name>D-ribulose 5-phosphate</name>
        <dbReference type="ChEBI" id="CHEBI:58121"/>
    </ligand>
</feature>
<evidence type="ECO:0000256" key="13">
    <source>
        <dbReference type="ARBA" id="ARBA00023134"/>
    </source>
</evidence>
<keyword evidence="9 19" id="KW-0547">Nucleotide-binding</keyword>
<comment type="catalytic activity">
    <reaction evidence="18 19">
        <text>GTP + 4 H2O = 2,5-diamino-6-hydroxy-4-(5-phosphoribosylamino)-pyrimidine + formate + 2 phosphate + 3 H(+)</text>
        <dbReference type="Rhea" id="RHEA:23704"/>
        <dbReference type="ChEBI" id="CHEBI:15377"/>
        <dbReference type="ChEBI" id="CHEBI:15378"/>
        <dbReference type="ChEBI" id="CHEBI:15740"/>
        <dbReference type="ChEBI" id="CHEBI:37565"/>
        <dbReference type="ChEBI" id="CHEBI:43474"/>
        <dbReference type="ChEBI" id="CHEBI:58614"/>
        <dbReference type="EC" id="3.5.4.25"/>
    </reaction>
</comment>
<feature type="binding site" evidence="19">
    <location>
        <position position="30"/>
    </location>
    <ligand>
        <name>Mg(2+)</name>
        <dbReference type="ChEBI" id="CHEBI:18420"/>
        <label>1</label>
    </ligand>
</feature>
<protein>
    <recommendedName>
        <fullName evidence="19">Riboflavin biosynthesis protein RibBA</fullName>
    </recommendedName>
    <domain>
        <recommendedName>
            <fullName evidence="19">3,4-dihydroxy-2-butanone 4-phosphate synthase</fullName>
            <shortName evidence="19">DHBP synthase</shortName>
            <ecNumber evidence="19">4.1.99.12</ecNumber>
        </recommendedName>
    </domain>
    <domain>
        <recommendedName>
            <fullName evidence="19">GTP cyclohydrolase-2</fullName>
            <ecNumber evidence="19">3.5.4.25</ecNumber>
        </recommendedName>
        <alternativeName>
            <fullName evidence="19">GTP cyclohydrolase II</fullName>
        </alternativeName>
    </domain>
</protein>
<feature type="site" description="Essential for DHBP synthase activity" evidence="19">
    <location>
        <position position="128"/>
    </location>
</feature>
<keyword evidence="15 19" id="KW-0456">Lyase</keyword>
<evidence type="ECO:0000259" key="20">
    <source>
        <dbReference type="Pfam" id="PF00925"/>
    </source>
</evidence>
<keyword evidence="7 19" id="KW-0686">Riboflavin biosynthesis</keyword>